<evidence type="ECO:0000313" key="3">
    <source>
        <dbReference type="Proteomes" id="UP000269721"/>
    </source>
</evidence>
<feature type="region of interest" description="Disordered" evidence="1">
    <location>
        <begin position="156"/>
        <end position="175"/>
    </location>
</feature>
<protein>
    <submittedName>
        <fullName evidence="2">Uncharacterized protein</fullName>
    </submittedName>
</protein>
<proteinExistence type="predicted"/>
<organism evidence="2 3">
    <name type="scientific">Blyttiomyces helicus</name>
    <dbReference type="NCBI Taxonomy" id="388810"/>
    <lineage>
        <taxon>Eukaryota</taxon>
        <taxon>Fungi</taxon>
        <taxon>Fungi incertae sedis</taxon>
        <taxon>Chytridiomycota</taxon>
        <taxon>Chytridiomycota incertae sedis</taxon>
        <taxon>Chytridiomycetes</taxon>
        <taxon>Chytridiomycetes incertae sedis</taxon>
        <taxon>Blyttiomyces</taxon>
    </lineage>
</organism>
<gene>
    <name evidence="2" type="ORF">BDK51DRAFT_50955</name>
</gene>
<accession>A0A4P9WAI2</accession>
<evidence type="ECO:0000256" key="1">
    <source>
        <dbReference type="SAM" id="MobiDB-lite"/>
    </source>
</evidence>
<evidence type="ECO:0000313" key="2">
    <source>
        <dbReference type="EMBL" id="RKO89222.1"/>
    </source>
</evidence>
<dbReference type="AlphaFoldDB" id="A0A4P9WAI2"/>
<feature type="region of interest" description="Disordered" evidence="1">
    <location>
        <begin position="57"/>
        <end position="96"/>
    </location>
</feature>
<feature type="region of interest" description="Disordered" evidence="1">
    <location>
        <begin position="265"/>
        <end position="337"/>
    </location>
</feature>
<dbReference type="EMBL" id="KZ996219">
    <property type="protein sequence ID" value="RKO89222.1"/>
    <property type="molecule type" value="Genomic_DNA"/>
</dbReference>
<name>A0A4P9WAI2_9FUNG</name>
<sequence>MPRSAVLFHIRSCPKEVQTADASEGNVGETAGKKCEELGCSRLSERQCGAINRVVRSPIGRLPGGSHHQPPVDRGEPPHSNSIPPAHPPQHPQLWKSSSGLARVPFIDPIALFCPSFPSRDIPEEGGRFPTRRLSPCLGTSAKILVARPNLSIMEEQVSKSSRERRGPTVGVTHDLAVGPHSARQRAHASGIGDRGPHPVRAPESVVWEAIGSLKLGAKLGCGSGGLLFLAFGAFPTRFPVRTERSAMPRTSHARAALIWECQGARPGGRGRKTPGDGSKSGTATADGAIPAFMRSAFRSETETSSALLKKKPPRRPDRAEPSTIFRLSETSAAKGA</sequence>
<reference evidence="3" key="1">
    <citation type="journal article" date="2018" name="Nat. Microbiol.">
        <title>Leveraging single-cell genomics to expand the fungal tree of life.</title>
        <authorList>
            <person name="Ahrendt S.R."/>
            <person name="Quandt C.A."/>
            <person name="Ciobanu D."/>
            <person name="Clum A."/>
            <person name="Salamov A."/>
            <person name="Andreopoulos B."/>
            <person name="Cheng J.F."/>
            <person name="Woyke T."/>
            <person name="Pelin A."/>
            <person name="Henrissat B."/>
            <person name="Reynolds N.K."/>
            <person name="Benny G.L."/>
            <person name="Smith M.E."/>
            <person name="James T.Y."/>
            <person name="Grigoriev I.V."/>
        </authorList>
    </citation>
    <scope>NUCLEOTIDE SEQUENCE [LARGE SCALE GENOMIC DNA]</scope>
</reference>
<feature type="compositionally biased region" description="Basic and acidic residues" evidence="1">
    <location>
        <begin position="157"/>
        <end position="167"/>
    </location>
</feature>
<dbReference type="Proteomes" id="UP000269721">
    <property type="component" value="Unassembled WGS sequence"/>
</dbReference>
<feature type="region of interest" description="Disordered" evidence="1">
    <location>
        <begin position="180"/>
        <end position="200"/>
    </location>
</feature>
<keyword evidence="3" id="KW-1185">Reference proteome</keyword>